<proteinExistence type="predicted"/>
<name>A0ACD3ABE7_9AGAR</name>
<evidence type="ECO:0000313" key="2">
    <source>
        <dbReference type="Proteomes" id="UP000308600"/>
    </source>
</evidence>
<keyword evidence="2" id="KW-1185">Reference proteome</keyword>
<gene>
    <name evidence="1" type="ORF">BDN72DRAFT_776612</name>
</gene>
<accession>A0ACD3ABE7</accession>
<feature type="non-terminal residue" evidence="1">
    <location>
        <position position="1"/>
    </location>
</feature>
<reference evidence="1 2" key="1">
    <citation type="journal article" date="2019" name="Nat. Ecol. Evol.">
        <title>Megaphylogeny resolves global patterns of mushroom evolution.</title>
        <authorList>
            <person name="Varga T."/>
            <person name="Krizsan K."/>
            <person name="Foldi C."/>
            <person name="Dima B."/>
            <person name="Sanchez-Garcia M."/>
            <person name="Sanchez-Ramirez S."/>
            <person name="Szollosi G.J."/>
            <person name="Szarkandi J.G."/>
            <person name="Papp V."/>
            <person name="Albert L."/>
            <person name="Andreopoulos W."/>
            <person name="Angelini C."/>
            <person name="Antonin V."/>
            <person name="Barry K.W."/>
            <person name="Bougher N.L."/>
            <person name="Buchanan P."/>
            <person name="Buyck B."/>
            <person name="Bense V."/>
            <person name="Catcheside P."/>
            <person name="Chovatia M."/>
            <person name="Cooper J."/>
            <person name="Damon W."/>
            <person name="Desjardin D."/>
            <person name="Finy P."/>
            <person name="Geml J."/>
            <person name="Haridas S."/>
            <person name="Hughes K."/>
            <person name="Justo A."/>
            <person name="Karasinski D."/>
            <person name="Kautmanova I."/>
            <person name="Kiss B."/>
            <person name="Kocsube S."/>
            <person name="Kotiranta H."/>
            <person name="LaButti K.M."/>
            <person name="Lechner B.E."/>
            <person name="Liimatainen K."/>
            <person name="Lipzen A."/>
            <person name="Lukacs Z."/>
            <person name="Mihaltcheva S."/>
            <person name="Morgado L.N."/>
            <person name="Niskanen T."/>
            <person name="Noordeloos M.E."/>
            <person name="Ohm R.A."/>
            <person name="Ortiz-Santana B."/>
            <person name="Ovrebo C."/>
            <person name="Racz N."/>
            <person name="Riley R."/>
            <person name="Savchenko A."/>
            <person name="Shiryaev A."/>
            <person name="Soop K."/>
            <person name="Spirin V."/>
            <person name="Szebenyi C."/>
            <person name="Tomsovsky M."/>
            <person name="Tulloss R.E."/>
            <person name="Uehling J."/>
            <person name="Grigoriev I.V."/>
            <person name="Vagvolgyi C."/>
            <person name="Papp T."/>
            <person name="Martin F.M."/>
            <person name="Miettinen O."/>
            <person name="Hibbett D.S."/>
            <person name="Nagy L.G."/>
        </authorList>
    </citation>
    <scope>NUCLEOTIDE SEQUENCE [LARGE SCALE GENOMIC DNA]</scope>
    <source>
        <strain evidence="1 2">NL-1719</strain>
    </source>
</reference>
<evidence type="ECO:0000313" key="1">
    <source>
        <dbReference type="EMBL" id="TFK62861.1"/>
    </source>
</evidence>
<dbReference type="EMBL" id="ML208555">
    <property type="protein sequence ID" value="TFK62861.1"/>
    <property type="molecule type" value="Genomic_DNA"/>
</dbReference>
<organism evidence="1 2">
    <name type="scientific">Pluteus cervinus</name>
    <dbReference type="NCBI Taxonomy" id="181527"/>
    <lineage>
        <taxon>Eukaryota</taxon>
        <taxon>Fungi</taxon>
        <taxon>Dikarya</taxon>
        <taxon>Basidiomycota</taxon>
        <taxon>Agaricomycotina</taxon>
        <taxon>Agaricomycetes</taxon>
        <taxon>Agaricomycetidae</taxon>
        <taxon>Agaricales</taxon>
        <taxon>Pluteineae</taxon>
        <taxon>Pluteaceae</taxon>
        <taxon>Pluteus</taxon>
    </lineage>
</organism>
<dbReference type="Proteomes" id="UP000308600">
    <property type="component" value="Unassembled WGS sequence"/>
</dbReference>
<protein>
    <submittedName>
        <fullName evidence="1">Uncharacterized protein</fullName>
    </submittedName>
</protein>
<sequence length="320" mass="36257">KIANMIFARWSNRHMLRIFFPRLGGPGSTRATPQLTPEEVALFYNAVVRPAVLETEPGQVHNWPATYTAERFRARNQRYGFQNSTLGFPRRSVAELSAAIVRLANATIPWARDLVFGTQVRGVKLHNSHDEDDEEGPVEALGDLLRRLDATQGHWWVDVGLEVMDRGRALLWRDDSHVDIIAEALGIPAVDAAPLRRSRDYERDICSHLSSISGFRLKCHGRGPFEAAYLQAYTTDKAATYHREGRTYAKTLTTNMAMKGSPPDFCQSLRATYEDCSRHSDVAARLEIRVPLHHAARVLTNPRQAHFRSSLVTMSRNVWW</sequence>